<keyword evidence="8" id="KW-0460">Magnesium</keyword>
<dbReference type="SUPFAM" id="SSF56784">
    <property type="entry name" value="HAD-like"/>
    <property type="match status" value="1"/>
</dbReference>
<dbReference type="InterPro" id="IPR036412">
    <property type="entry name" value="HAD-like_sf"/>
</dbReference>
<reference evidence="12 13" key="1">
    <citation type="submission" date="2016-08" db="EMBL/GenBank/DDBJ databases">
        <title>Draft genome sequence of allopolyploid Zygosaccharomyces rouxii.</title>
        <authorList>
            <person name="Watanabe J."/>
            <person name="Uehara K."/>
            <person name="Mogi Y."/>
            <person name="Tsukioka Y."/>
        </authorList>
    </citation>
    <scope>NUCLEOTIDE SEQUENCE [LARGE SCALE GENOMIC DNA]</scope>
    <source>
        <strain evidence="12 13">NBRC 110957</strain>
    </source>
</reference>
<comment type="pathway">
    <text evidence="2">Amino-acid biosynthesis; L-serine biosynthesis; L-serine from 3-phospho-D-glycerate: step 3/3.</text>
</comment>
<dbReference type="Proteomes" id="UP000187013">
    <property type="component" value="Unassembled WGS sequence"/>
</dbReference>
<dbReference type="GO" id="GO:0000287">
    <property type="term" value="F:magnesium ion binding"/>
    <property type="evidence" value="ECO:0007669"/>
    <property type="project" value="TreeGrafter"/>
</dbReference>
<comment type="caution">
    <text evidence="12">The sequence shown here is derived from an EMBL/GenBank/DDBJ whole genome shotgun (WGS) entry which is preliminary data.</text>
</comment>
<evidence type="ECO:0000256" key="4">
    <source>
        <dbReference type="ARBA" id="ARBA00012640"/>
    </source>
</evidence>
<evidence type="ECO:0000256" key="11">
    <source>
        <dbReference type="PIRSR" id="PIRSR604469-1"/>
    </source>
</evidence>
<feature type="active site" description="Nucleophile" evidence="11">
    <location>
        <position position="92"/>
    </location>
</feature>
<evidence type="ECO:0000256" key="5">
    <source>
        <dbReference type="ARBA" id="ARBA00022605"/>
    </source>
</evidence>
<dbReference type="Gene3D" id="3.40.50.1000">
    <property type="entry name" value="HAD superfamily/HAD-like"/>
    <property type="match status" value="1"/>
</dbReference>
<dbReference type="GO" id="GO:0005737">
    <property type="term" value="C:cytoplasm"/>
    <property type="evidence" value="ECO:0007669"/>
    <property type="project" value="TreeGrafter"/>
</dbReference>
<evidence type="ECO:0000256" key="1">
    <source>
        <dbReference type="ARBA" id="ARBA00001946"/>
    </source>
</evidence>
<dbReference type="eggNOG" id="KOG1615">
    <property type="taxonomic scope" value="Eukaryota"/>
</dbReference>
<evidence type="ECO:0000256" key="8">
    <source>
        <dbReference type="ARBA" id="ARBA00022842"/>
    </source>
</evidence>
<dbReference type="EC" id="3.1.3.3" evidence="4"/>
<dbReference type="EMBL" id="BDGX01000018">
    <property type="protein sequence ID" value="GAV49829.1"/>
    <property type="molecule type" value="Genomic_DNA"/>
</dbReference>
<dbReference type="SFLD" id="SFLDG01136">
    <property type="entry name" value="C1.6:_Phosphoserine_Phosphatas"/>
    <property type="match status" value="1"/>
</dbReference>
<evidence type="ECO:0000256" key="3">
    <source>
        <dbReference type="ARBA" id="ARBA00009184"/>
    </source>
</evidence>
<dbReference type="GO" id="GO:0036424">
    <property type="term" value="F:L-phosphoserine phosphatase activity"/>
    <property type="evidence" value="ECO:0007669"/>
    <property type="project" value="EnsemblFungi"/>
</dbReference>
<feature type="active site" description="Proton donor" evidence="11">
    <location>
        <position position="94"/>
    </location>
</feature>
<comment type="cofactor">
    <cofactor evidence="1">
        <name>Mg(2+)</name>
        <dbReference type="ChEBI" id="CHEBI:18420"/>
    </cofactor>
</comment>
<gene>
    <name evidence="12" type="ORF">ZYGR_0R00710</name>
</gene>
<dbReference type="AlphaFoldDB" id="A0A1Q3A2D0"/>
<keyword evidence="6" id="KW-0479">Metal-binding</keyword>
<name>A0A1Q3A2D0_ZYGRO</name>
<keyword evidence="5" id="KW-0028">Amino-acid biosynthesis</keyword>
<proteinExistence type="inferred from homology"/>
<organism evidence="12 13">
    <name type="scientific">Zygosaccharomyces rouxii</name>
    <dbReference type="NCBI Taxonomy" id="4956"/>
    <lineage>
        <taxon>Eukaryota</taxon>
        <taxon>Fungi</taxon>
        <taxon>Dikarya</taxon>
        <taxon>Ascomycota</taxon>
        <taxon>Saccharomycotina</taxon>
        <taxon>Saccharomycetes</taxon>
        <taxon>Saccharomycetales</taxon>
        <taxon>Saccharomycetaceae</taxon>
        <taxon>Zygosaccharomyces</taxon>
    </lineage>
</organism>
<dbReference type="GO" id="GO:0006564">
    <property type="term" value="P:L-serine biosynthetic process"/>
    <property type="evidence" value="ECO:0007669"/>
    <property type="project" value="UniProtKB-KW"/>
</dbReference>
<dbReference type="SFLD" id="SFLDG01137">
    <property type="entry name" value="C1.6.1:_Phosphoserine_Phosphat"/>
    <property type="match status" value="1"/>
</dbReference>
<comment type="similarity">
    <text evidence="3">Belongs to the HAD-like hydrolase superfamily. SerB family.</text>
</comment>
<dbReference type="SFLD" id="SFLDF00029">
    <property type="entry name" value="phosphoserine_phosphatase"/>
    <property type="match status" value="1"/>
</dbReference>
<dbReference type="SFLD" id="SFLDS00003">
    <property type="entry name" value="Haloacid_Dehalogenase"/>
    <property type="match status" value="1"/>
</dbReference>
<dbReference type="PANTHER" id="PTHR43344:SF2">
    <property type="entry name" value="PHOSPHOSERINE PHOSPHATASE"/>
    <property type="match status" value="1"/>
</dbReference>
<evidence type="ECO:0000256" key="6">
    <source>
        <dbReference type="ARBA" id="ARBA00022723"/>
    </source>
</evidence>
<dbReference type="InterPro" id="IPR050582">
    <property type="entry name" value="HAD-like_SerB"/>
</dbReference>
<evidence type="ECO:0000313" key="13">
    <source>
        <dbReference type="Proteomes" id="UP000187013"/>
    </source>
</evidence>
<keyword evidence="7" id="KW-0378">Hydrolase</keyword>
<dbReference type="InterPro" id="IPR004469">
    <property type="entry name" value="PSP"/>
</dbReference>
<dbReference type="Pfam" id="PF00702">
    <property type="entry name" value="Hydrolase"/>
    <property type="match status" value="1"/>
</dbReference>
<evidence type="ECO:0000256" key="10">
    <source>
        <dbReference type="ARBA" id="ARBA00031693"/>
    </source>
</evidence>
<evidence type="ECO:0000256" key="2">
    <source>
        <dbReference type="ARBA" id="ARBA00005135"/>
    </source>
</evidence>
<dbReference type="OrthoDB" id="27226at2759"/>
<sequence>MSEFVVTYISHSAQLDEAQVKHLNHELESVFSKSELSTKRLAPHVVDVTFTVDSDWSSVKRALDPLIDSQNQIDIIVQRNDSHRQKKLVVFDMDSTLIYQEVIEMIASYANVEPQVAEITNRAMNGELDFAQSLQERVSLLKGLEIDPLYDAIKPRLQVTKGVPELCESLKAHGVKLAVLSGGFTPFAEYIKDKLHLDYARANNLETQDGKLTGTTRGPVVDGNCKAETLRSLCEQYGIDPQDSMMVGDGGNDLPAMAAAGYGVAWHAKPKVQQLAPCKLNTESMINLLYVIGYIN</sequence>
<dbReference type="NCBIfam" id="TIGR01488">
    <property type="entry name" value="HAD-SF-IB"/>
    <property type="match status" value="1"/>
</dbReference>
<dbReference type="InterPro" id="IPR023214">
    <property type="entry name" value="HAD_sf"/>
</dbReference>
<protein>
    <recommendedName>
        <fullName evidence="4">phosphoserine phosphatase</fullName>
        <ecNumber evidence="4">3.1.3.3</ecNumber>
    </recommendedName>
    <alternativeName>
        <fullName evidence="10">O-phosphoserine phosphohydrolase</fullName>
    </alternativeName>
</protein>
<evidence type="ECO:0000256" key="7">
    <source>
        <dbReference type="ARBA" id="ARBA00022801"/>
    </source>
</evidence>
<dbReference type="OMA" id="LSMFKHA"/>
<dbReference type="PANTHER" id="PTHR43344">
    <property type="entry name" value="PHOSPHOSERINE PHOSPHATASE"/>
    <property type="match status" value="1"/>
</dbReference>
<evidence type="ECO:0000256" key="9">
    <source>
        <dbReference type="ARBA" id="ARBA00023299"/>
    </source>
</evidence>
<dbReference type="UniPathway" id="UPA00135">
    <property type="reaction ID" value="UER00198"/>
</dbReference>
<dbReference type="CDD" id="cd07500">
    <property type="entry name" value="HAD_PSP"/>
    <property type="match status" value="1"/>
</dbReference>
<dbReference type="NCBIfam" id="TIGR00338">
    <property type="entry name" value="serB"/>
    <property type="match status" value="1"/>
</dbReference>
<evidence type="ECO:0000313" key="12">
    <source>
        <dbReference type="EMBL" id="GAV49829.1"/>
    </source>
</evidence>
<accession>A0A1Q3A2D0</accession>
<keyword evidence="9" id="KW-0718">Serine biosynthesis</keyword>